<proteinExistence type="inferred from homology"/>
<dbReference type="InterPro" id="IPR029058">
    <property type="entry name" value="AB_hydrolase_fold"/>
</dbReference>
<feature type="domain" description="Peptidase S9A N-terminal" evidence="6">
    <location>
        <begin position="10"/>
        <end position="428"/>
    </location>
</feature>
<protein>
    <submittedName>
        <fullName evidence="7">Oligopeptidase B</fullName>
        <ecNumber evidence="7">3.4.21.83</ecNumber>
    </submittedName>
</protein>
<dbReference type="PANTHER" id="PTHR11757">
    <property type="entry name" value="PROTEASE FAMILY S9A OLIGOPEPTIDASE"/>
    <property type="match status" value="1"/>
</dbReference>
<keyword evidence="4" id="KW-0720">Serine protease</keyword>
<dbReference type="InterPro" id="IPR001375">
    <property type="entry name" value="Peptidase_S9_cat"/>
</dbReference>
<organism evidence="7 8">
    <name type="scientific">Spelaeicoccus albus</name>
    <dbReference type="NCBI Taxonomy" id="1280376"/>
    <lineage>
        <taxon>Bacteria</taxon>
        <taxon>Bacillati</taxon>
        <taxon>Actinomycetota</taxon>
        <taxon>Actinomycetes</taxon>
        <taxon>Micrococcales</taxon>
        <taxon>Brevibacteriaceae</taxon>
        <taxon>Spelaeicoccus</taxon>
    </lineage>
</organism>
<dbReference type="Gene3D" id="2.130.10.120">
    <property type="entry name" value="Prolyl oligopeptidase, N-terminal domain"/>
    <property type="match status" value="1"/>
</dbReference>
<dbReference type="Proteomes" id="UP000539111">
    <property type="component" value="Unassembled WGS sequence"/>
</dbReference>
<dbReference type="InterPro" id="IPR002470">
    <property type="entry name" value="Peptidase_S9A"/>
</dbReference>
<name>A0A7Z0A9Q9_9MICO</name>
<dbReference type="RefSeq" id="WP_179425303.1">
    <property type="nucleotide sequence ID" value="NZ_JACBZP010000001.1"/>
</dbReference>
<feature type="domain" description="Peptidase S9 prolyl oligopeptidase catalytic" evidence="5">
    <location>
        <begin position="490"/>
        <end position="702"/>
    </location>
</feature>
<evidence type="ECO:0000256" key="1">
    <source>
        <dbReference type="ARBA" id="ARBA00005228"/>
    </source>
</evidence>
<dbReference type="InterPro" id="IPR002471">
    <property type="entry name" value="Pept_S9_AS"/>
</dbReference>
<reference evidence="7 8" key="1">
    <citation type="submission" date="2020-07" db="EMBL/GenBank/DDBJ databases">
        <title>Sequencing the genomes of 1000 actinobacteria strains.</title>
        <authorList>
            <person name="Klenk H.-P."/>
        </authorList>
    </citation>
    <scope>NUCLEOTIDE SEQUENCE [LARGE SCALE GENOMIC DNA]</scope>
    <source>
        <strain evidence="7 8">DSM 26341</strain>
    </source>
</reference>
<dbReference type="Pfam" id="PF02897">
    <property type="entry name" value="Peptidase_S9_N"/>
    <property type="match status" value="1"/>
</dbReference>
<evidence type="ECO:0000259" key="6">
    <source>
        <dbReference type="Pfam" id="PF02897"/>
    </source>
</evidence>
<dbReference type="Pfam" id="PF00326">
    <property type="entry name" value="Peptidase_S9"/>
    <property type="match status" value="1"/>
</dbReference>
<dbReference type="GO" id="GO:0006508">
    <property type="term" value="P:proteolysis"/>
    <property type="evidence" value="ECO:0007669"/>
    <property type="project" value="UniProtKB-KW"/>
</dbReference>
<dbReference type="AlphaFoldDB" id="A0A7Z0A9Q9"/>
<evidence type="ECO:0000256" key="3">
    <source>
        <dbReference type="ARBA" id="ARBA00022801"/>
    </source>
</evidence>
<accession>A0A7Z0A9Q9</accession>
<dbReference type="SUPFAM" id="SSF50993">
    <property type="entry name" value="Peptidase/esterase 'gauge' domain"/>
    <property type="match status" value="1"/>
</dbReference>
<keyword evidence="2" id="KW-0645">Protease</keyword>
<dbReference type="InterPro" id="IPR023302">
    <property type="entry name" value="Pept_S9A_N"/>
</dbReference>
<evidence type="ECO:0000313" key="8">
    <source>
        <dbReference type="Proteomes" id="UP000539111"/>
    </source>
</evidence>
<keyword evidence="3 7" id="KW-0378">Hydrolase</keyword>
<dbReference type="Gene3D" id="3.40.50.1820">
    <property type="entry name" value="alpha/beta hydrolase"/>
    <property type="match status" value="1"/>
</dbReference>
<dbReference type="SUPFAM" id="SSF53474">
    <property type="entry name" value="alpha/beta-Hydrolases"/>
    <property type="match status" value="1"/>
</dbReference>
<evidence type="ECO:0000256" key="2">
    <source>
        <dbReference type="ARBA" id="ARBA00022670"/>
    </source>
</evidence>
<dbReference type="EC" id="3.4.21.83" evidence="7"/>
<keyword evidence="8" id="KW-1185">Reference proteome</keyword>
<dbReference type="InterPro" id="IPR051543">
    <property type="entry name" value="Serine_Peptidase_S9A"/>
</dbReference>
<dbReference type="PANTHER" id="PTHR11757:SF19">
    <property type="entry name" value="PROLYL ENDOPEPTIDASE-LIKE"/>
    <property type="match status" value="1"/>
</dbReference>
<evidence type="ECO:0000259" key="5">
    <source>
        <dbReference type="Pfam" id="PF00326"/>
    </source>
</evidence>
<comment type="similarity">
    <text evidence="1">Belongs to the peptidase S9A family.</text>
</comment>
<dbReference type="EMBL" id="JACBZP010000001">
    <property type="protein sequence ID" value="NYI66150.1"/>
    <property type="molecule type" value="Genomic_DNA"/>
</dbReference>
<evidence type="ECO:0000256" key="4">
    <source>
        <dbReference type="ARBA" id="ARBA00022825"/>
    </source>
</evidence>
<gene>
    <name evidence="7" type="ORF">BJY26_000456</name>
</gene>
<dbReference type="GO" id="GO:0004252">
    <property type="term" value="F:serine-type endopeptidase activity"/>
    <property type="evidence" value="ECO:0007669"/>
    <property type="project" value="UniProtKB-EC"/>
</dbReference>
<comment type="caution">
    <text evidence="7">The sequence shown here is derived from an EMBL/GenBank/DDBJ whole genome shotgun (WGS) entry which is preliminary data.</text>
</comment>
<dbReference type="PROSITE" id="PS00708">
    <property type="entry name" value="PRO_ENDOPEP_SER"/>
    <property type="match status" value="1"/>
</dbReference>
<sequence>MTPLNPPRAEKLPSRRQHHGDTFIDDYEWLRDKESPKVRAHLEAENAYARQQTEHLAGTRGAIFDEIKSRTKETDLSVPQRYGAHWYYTKTALGKQYGVHARCPVASHDDWTPPTLEAGADVPGEQSLLDANELADGHEFFSLGAFSLSGDGALLAYSVDTEGDERYTLRLKDLTTGRTLPDEIAGTFPGAELTYDGRYVFYPTVDDAWRPDRIWRHRVGTDVADDVCVFHQPDERFWSGFGSTRSETYLMIETSSKVTSEVRVLDASDPEGEFRVVWPAVPGVEYSVEHAVIGGDDRFLIVHNQAGPNFELVDVPAGDPLNRDDSRVLMPHDDSVRLEDVDAFESFLAVSYRRAALTRIGLMPLHDGPEPVGRLHEIEFDEELYACGISANPEWSQPTLRLAYTSFVTPRVVYDYVPATGELRELKRQPVLGGYDWRKYAQKREWVSVAPGVEVPLSLVYRKDLVAPGEPAPLLLYGYGSYEASMEPGFSVPRLSLLDRGVVYAVAHVRGGGEMGRQWYDQGKTLTKRNTFTDFIAAADHLIARRWTTPDNLVALGRSAGGLLMGAIANMAPGRFAGIVADVPFVDALTSILDPSLPLTVIEWDEWGDPLHDRQVYEYMKSYSPYENVTDQKYPRILATTSLNDTRVLYVEPAKWAARLRDVGADVLLKTEMSAGHGGVSGRYESWKEVAFEYAWIVDVAGADTAPR</sequence>
<dbReference type="PRINTS" id="PR00862">
    <property type="entry name" value="PROLIGOPTASE"/>
</dbReference>
<evidence type="ECO:0000313" key="7">
    <source>
        <dbReference type="EMBL" id="NYI66150.1"/>
    </source>
</evidence>